<dbReference type="PANTHER" id="PTHR24015:SF1752">
    <property type="entry name" value="OS08G0375800 PROTEIN"/>
    <property type="match status" value="1"/>
</dbReference>
<dbReference type="FunFam" id="1.25.40.10:FF:000205">
    <property type="entry name" value="Pentatricopeptide repeat-containing protein, mitochondrial"/>
    <property type="match status" value="1"/>
</dbReference>
<protein>
    <submittedName>
        <fullName evidence="5">Putative pentatricopeptide repeat-containing protein</fullName>
    </submittedName>
</protein>
<sequence length="899" mass="99986">MRPLHSLSQSSFTALYRASVNHCLAIKSGTTASIYTANNIISGYAKCGEIRIASKMFDETSQRDAVSWNTMIAGFVNFGNFETALEFLKSMKRYGFAVDGYSFGSILKGVACVGYVEVGQQVHSMIAKMGYEGNVFAGSALLDMYAKCERVEDAFEVFKSINIRNSVTWNALISGYAQVGDRGTAFWLLDCMELEGVEIDDGTFAPLLTLLDDPDLHKLTTQVHAKIVKHGLASDTTVCNAIITAYSECGSIEDAERVFDGAIETRDLVTWNSMLAAYLVNNQEEEAFELFLEMQVLGFEPDIYTYTSVISAAFEGAHQGQGKSLHGLVIKRGLEFLVPISNSLIAMYLKSHSKSMDEALNIFESLENKDHVSWNSILTGFSQSGLSEDALKFFENMRSQYVVIDHYAFSAVLRSCSDLATLQLGQQVHVLVLKSGFELNEFVASSLIFMYSKCGVIEDARKSFDATPKDSSIAWNSLIFGYAQHGRGKIALDLFFLMKDRRVKLDHITFVAVLTACSHIGLVEEGWSFLKSMESDYGIPPRMEHYACMIDLLGRAGRLDEAKALIEAMPFEPDAMVWKTLLGACRTCGDIELASQVASHLLELEPEEHCTYVLLSSMFGHLRRWNEKASIKRLMKERGVKKVPGWSWIEVKNEVHSFNAEDRSHPNCEEIYLRLGDLMEEIRRLDYVANSEDVVEARTHDFLAKRRALILQNYRHLYLLSSWDAVFLLVKGRSEKIAYDILLVISSILGNSSSLSSEVSHQKLINNELPFGSSPYIKSGAVSVLSVLVYKDTDICTSVSDLAPSVLALLQGKAVEVAKVLSCVLAFNLKIVDATDLALTATISLSMASTCVHANYWFNTNVFHWSSFQLAYIGGNRSLFIPESPIWLAKIGPENDCEP</sequence>
<dbReference type="Proteomes" id="UP000288805">
    <property type="component" value="Unassembled WGS sequence"/>
</dbReference>
<feature type="repeat" description="PPR" evidence="3">
    <location>
        <begin position="64"/>
        <end position="98"/>
    </location>
</feature>
<feature type="domain" description="Pentatricopeptide repeat-containing protein-mitochondrial" evidence="4">
    <location>
        <begin position="168"/>
        <end position="259"/>
    </location>
</feature>
<evidence type="ECO:0000313" key="5">
    <source>
        <dbReference type="EMBL" id="RVX19635.1"/>
    </source>
</evidence>
<dbReference type="FunFam" id="1.25.40.10:FF:000567">
    <property type="entry name" value="Putative pentatricopeptide repeat-containing protein"/>
    <property type="match status" value="1"/>
</dbReference>
<dbReference type="Pfam" id="PF23276">
    <property type="entry name" value="TPR_24"/>
    <property type="match status" value="1"/>
</dbReference>
<dbReference type="NCBIfam" id="TIGR00756">
    <property type="entry name" value="PPR"/>
    <property type="match status" value="4"/>
</dbReference>
<dbReference type="Gene3D" id="1.25.40.10">
    <property type="entry name" value="Tetratricopeptide repeat domain"/>
    <property type="match status" value="5"/>
</dbReference>
<feature type="repeat" description="PPR" evidence="3">
    <location>
        <begin position="267"/>
        <end position="301"/>
    </location>
</feature>
<gene>
    <name evidence="5" type="primary">PCMP-E46_1</name>
    <name evidence="5" type="ORF">CK203_004955</name>
</gene>
<accession>A0A438KEJ9</accession>
<feature type="repeat" description="PPR" evidence="3">
    <location>
        <begin position="165"/>
        <end position="199"/>
    </location>
</feature>
<evidence type="ECO:0000256" key="3">
    <source>
        <dbReference type="PROSITE-ProRule" id="PRU00708"/>
    </source>
</evidence>
<feature type="repeat" description="PPR" evidence="3">
    <location>
        <begin position="471"/>
        <end position="505"/>
    </location>
</feature>
<dbReference type="PROSITE" id="PS51375">
    <property type="entry name" value="PPR"/>
    <property type="match status" value="5"/>
</dbReference>
<dbReference type="GO" id="GO:0009451">
    <property type="term" value="P:RNA modification"/>
    <property type="evidence" value="ECO:0007669"/>
    <property type="project" value="InterPro"/>
</dbReference>
<evidence type="ECO:0000256" key="2">
    <source>
        <dbReference type="ARBA" id="ARBA00061659"/>
    </source>
</evidence>
<dbReference type="Pfam" id="PF01535">
    <property type="entry name" value="PPR"/>
    <property type="match status" value="3"/>
</dbReference>
<dbReference type="InterPro" id="IPR046960">
    <property type="entry name" value="PPR_At4g14850-like_plant"/>
</dbReference>
<organism evidence="5 6">
    <name type="scientific">Vitis vinifera</name>
    <name type="common">Grape</name>
    <dbReference type="NCBI Taxonomy" id="29760"/>
    <lineage>
        <taxon>Eukaryota</taxon>
        <taxon>Viridiplantae</taxon>
        <taxon>Streptophyta</taxon>
        <taxon>Embryophyta</taxon>
        <taxon>Tracheophyta</taxon>
        <taxon>Spermatophyta</taxon>
        <taxon>Magnoliopsida</taxon>
        <taxon>eudicotyledons</taxon>
        <taxon>Gunneridae</taxon>
        <taxon>Pentapetalae</taxon>
        <taxon>rosids</taxon>
        <taxon>Vitales</taxon>
        <taxon>Vitaceae</taxon>
        <taxon>Viteae</taxon>
        <taxon>Vitis</taxon>
    </lineage>
</organism>
<dbReference type="FunFam" id="1.25.40.10:FF:001386">
    <property type="entry name" value="Pentatricopeptide repeat-containing protein At3g26782, mitochondrial"/>
    <property type="match status" value="1"/>
</dbReference>
<dbReference type="GO" id="GO:0005739">
    <property type="term" value="C:mitochondrion"/>
    <property type="evidence" value="ECO:0007669"/>
    <property type="project" value="UniProtKB-ARBA"/>
</dbReference>
<dbReference type="InterPro" id="IPR002885">
    <property type="entry name" value="PPR_rpt"/>
</dbReference>
<dbReference type="AlphaFoldDB" id="A0A438KEJ9"/>
<evidence type="ECO:0000256" key="1">
    <source>
        <dbReference type="ARBA" id="ARBA00022737"/>
    </source>
</evidence>
<dbReference type="InterPro" id="IPR011990">
    <property type="entry name" value="TPR-like_helical_dom_sf"/>
</dbReference>
<evidence type="ECO:0000313" key="6">
    <source>
        <dbReference type="Proteomes" id="UP000288805"/>
    </source>
</evidence>
<dbReference type="GO" id="GO:0099402">
    <property type="term" value="P:plant organ development"/>
    <property type="evidence" value="ECO:0007669"/>
    <property type="project" value="UniProtKB-ARBA"/>
</dbReference>
<proteinExistence type="inferred from homology"/>
<evidence type="ECO:0000259" key="4">
    <source>
        <dbReference type="Pfam" id="PF23276"/>
    </source>
</evidence>
<name>A0A438KEJ9_VITVI</name>
<comment type="similarity">
    <text evidence="2">Belongs to the PPR family. PCMP-E subfamily.</text>
</comment>
<dbReference type="FunFam" id="1.25.40.10:FF:000158">
    <property type="entry name" value="pentatricopeptide repeat-containing protein At2g33680"/>
    <property type="match status" value="1"/>
</dbReference>
<dbReference type="FunFam" id="1.25.40.10:FF:001177">
    <property type="entry name" value="Putative pentatricopeptide repeat-containing protein"/>
    <property type="match status" value="1"/>
</dbReference>
<comment type="caution">
    <text evidence="5">The sequence shown here is derived from an EMBL/GenBank/DDBJ whole genome shotgun (WGS) entry which is preliminary data.</text>
</comment>
<dbReference type="EMBL" id="QGNW01000008">
    <property type="protein sequence ID" value="RVX19635.1"/>
    <property type="molecule type" value="Genomic_DNA"/>
</dbReference>
<reference evidence="5 6" key="1">
    <citation type="journal article" date="2018" name="PLoS Genet.">
        <title>Population sequencing reveals clonal diversity and ancestral inbreeding in the grapevine cultivar Chardonnay.</title>
        <authorList>
            <person name="Roach M.J."/>
            <person name="Johnson D.L."/>
            <person name="Bohlmann J."/>
            <person name="van Vuuren H.J."/>
            <person name="Jones S.J."/>
            <person name="Pretorius I.S."/>
            <person name="Schmidt S.A."/>
            <person name="Borneman A.R."/>
        </authorList>
    </citation>
    <scope>NUCLEOTIDE SEQUENCE [LARGE SCALE GENOMIC DNA]</scope>
    <source>
        <strain evidence="6">cv. Chardonnay</strain>
        <tissue evidence="5">Leaf</tissue>
    </source>
</reference>
<feature type="repeat" description="PPR" evidence="3">
    <location>
        <begin position="370"/>
        <end position="404"/>
    </location>
</feature>
<dbReference type="Pfam" id="PF13041">
    <property type="entry name" value="PPR_2"/>
    <property type="match status" value="4"/>
</dbReference>
<dbReference type="Pfam" id="PF20431">
    <property type="entry name" value="E_motif"/>
    <property type="match status" value="1"/>
</dbReference>
<dbReference type="InterPro" id="IPR046848">
    <property type="entry name" value="E_motif"/>
</dbReference>
<dbReference type="InterPro" id="IPR057027">
    <property type="entry name" value="TPR_mt"/>
</dbReference>
<dbReference type="PANTHER" id="PTHR24015">
    <property type="entry name" value="OS07G0578800 PROTEIN-RELATED"/>
    <property type="match status" value="1"/>
</dbReference>
<dbReference type="GO" id="GO:0003723">
    <property type="term" value="F:RNA binding"/>
    <property type="evidence" value="ECO:0007669"/>
    <property type="project" value="InterPro"/>
</dbReference>
<keyword evidence="1" id="KW-0677">Repeat</keyword>